<dbReference type="Pfam" id="PF02458">
    <property type="entry name" value="Transferase"/>
    <property type="match status" value="1"/>
</dbReference>
<keyword evidence="4" id="KW-1185">Reference proteome</keyword>
<dbReference type="GO" id="GO:0016740">
    <property type="term" value="F:transferase activity"/>
    <property type="evidence" value="ECO:0007669"/>
    <property type="project" value="UniProtKB-KW"/>
</dbReference>
<comment type="caution">
    <text evidence="3">The sequence shown here is derived from an EMBL/GenBank/DDBJ whole genome shotgun (WGS) entry which is preliminary data.</text>
</comment>
<protein>
    <submittedName>
        <fullName evidence="3">Uncharacterized protein</fullName>
    </submittedName>
</protein>
<dbReference type="PANTHER" id="PTHR31147:SF66">
    <property type="entry name" value="OS05G0315700 PROTEIN"/>
    <property type="match status" value="1"/>
</dbReference>
<dbReference type="AlphaFoldDB" id="A0AAD4T6K2"/>
<gene>
    <name evidence="3" type="ORF">MKW98_016455</name>
</gene>
<reference evidence="3" key="1">
    <citation type="submission" date="2022-04" db="EMBL/GenBank/DDBJ databases">
        <title>A functionally conserved STORR gene fusion in Papaver species that diverged 16.8 million years ago.</title>
        <authorList>
            <person name="Catania T."/>
        </authorList>
    </citation>
    <scope>NUCLEOTIDE SEQUENCE</scope>
    <source>
        <strain evidence="3">S-188037</strain>
    </source>
</reference>
<dbReference type="InterPro" id="IPR050898">
    <property type="entry name" value="Plant_acyltransferase"/>
</dbReference>
<keyword evidence="2" id="KW-0808">Transferase</keyword>
<evidence type="ECO:0000313" key="4">
    <source>
        <dbReference type="Proteomes" id="UP001202328"/>
    </source>
</evidence>
<evidence type="ECO:0000256" key="1">
    <source>
        <dbReference type="ARBA" id="ARBA00009861"/>
    </source>
</evidence>
<comment type="similarity">
    <text evidence="1">Belongs to the plant acyltransferase family.</text>
</comment>
<dbReference type="PANTHER" id="PTHR31147">
    <property type="entry name" value="ACYL TRANSFERASE 4"/>
    <property type="match status" value="1"/>
</dbReference>
<dbReference type="EMBL" id="JAJJMB010004060">
    <property type="protein sequence ID" value="KAI3944225.1"/>
    <property type="molecule type" value="Genomic_DNA"/>
</dbReference>
<dbReference type="Gene3D" id="3.30.559.10">
    <property type="entry name" value="Chloramphenicol acetyltransferase-like domain"/>
    <property type="match status" value="2"/>
</dbReference>
<evidence type="ECO:0000313" key="3">
    <source>
        <dbReference type="EMBL" id="KAI3944225.1"/>
    </source>
</evidence>
<dbReference type="Proteomes" id="UP001202328">
    <property type="component" value="Unassembled WGS sequence"/>
</dbReference>
<organism evidence="3 4">
    <name type="scientific">Papaver atlanticum</name>
    <dbReference type="NCBI Taxonomy" id="357466"/>
    <lineage>
        <taxon>Eukaryota</taxon>
        <taxon>Viridiplantae</taxon>
        <taxon>Streptophyta</taxon>
        <taxon>Embryophyta</taxon>
        <taxon>Tracheophyta</taxon>
        <taxon>Spermatophyta</taxon>
        <taxon>Magnoliopsida</taxon>
        <taxon>Ranunculales</taxon>
        <taxon>Papaveraceae</taxon>
        <taxon>Papaveroideae</taxon>
        <taxon>Papaver</taxon>
    </lineage>
</organism>
<name>A0AAD4T6K2_9MAGN</name>
<evidence type="ECO:0000256" key="2">
    <source>
        <dbReference type="ARBA" id="ARBA00022679"/>
    </source>
</evidence>
<accession>A0AAD4T6K2</accession>
<sequence>MISSTCETLMFTIKRKEPELISPSRPTPHELKFLSDIDERLRFHTPVIQFYRNNGNDDNIVIASRTADPVDVIREAIADALVFYYPFAGRVRETPYGGKLVVECTGEGVMFIEADADLRLDQFTCMDALRPPFPCLDELLYIVPGSGDIINCPLLLVQVTRLLCGGFILALRLNHVISDAQGLHQLMVAIGEIARGSGAPSVLPVWRRELLNSHEPLSIPNRDYDLVHESRIVSLPFGQNQRVQHAFFFGQQEMTSLKKQLPPHLRTCSDFEILTACLWKCRTIAFNLDSKEDVRLFYTVNGRGKDRLNLPVGFYGNALFYGMAFSTAEKLGKNPLGYTLDLVIESKKKLLNTETVGDRNAIMKKKMFRSWTDFMTNYALAGSHFFVTDVTRARFAEVDYGWGKAVYGGQMKVNALPNPEERCFYIPFENNKGEYGILVPLSFPLECMKKFVVEVGVMVMVSQPPGRGCNQSQTSKKLIASAL</sequence>
<proteinExistence type="inferred from homology"/>
<dbReference type="InterPro" id="IPR023213">
    <property type="entry name" value="CAT-like_dom_sf"/>
</dbReference>